<evidence type="ECO:0000313" key="3">
    <source>
        <dbReference type="Proteomes" id="UP001165083"/>
    </source>
</evidence>
<protein>
    <submittedName>
        <fullName evidence="2">Unnamed protein product</fullName>
    </submittedName>
</protein>
<gene>
    <name evidence="2" type="ORF">Plil01_000765600</name>
</gene>
<dbReference type="AlphaFoldDB" id="A0A9W6WXA7"/>
<evidence type="ECO:0000313" key="2">
    <source>
        <dbReference type="EMBL" id="GMF19893.1"/>
    </source>
</evidence>
<dbReference type="SUPFAM" id="SSF52047">
    <property type="entry name" value="RNI-like"/>
    <property type="match status" value="1"/>
</dbReference>
<dbReference type="OrthoDB" id="128830at2759"/>
<dbReference type="InterPro" id="IPR032675">
    <property type="entry name" value="LRR_dom_sf"/>
</dbReference>
<dbReference type="EMBL" id="BSXW01000357">
    <property type="protein sequence ID" value="GMF19893.1"/>
    <property type="molecule type" value="Genomic_DNA"/>
</dbReference>
<comment type="caution">
    <text evidence="2">The sequence shown here is derived from an EMBL/GenBank/DDBJ whole genome shotgun (WGS) entry which is preliminary data.</text>
</comment>
<keyword evidence="3" id="KW-1185">Reference proteome</keyword>
<sequence>MEDREIPWDAIFAHLPGIKRLDLRGMPLESRQLPILLQTAARFCLQLEMLILPRKHEMGEMVNCTAVKRVMKVLRKAMERWHLKGKCGGLKQLTVPTREEEDRFRTSTNFIEDVIEFCPNVKYLDGYNHAIDEMNDVTCEEKWMISLDTWEKFNKTCTNLRDFHWAVVPFADPFFRVFGKYVKPNLKKLGLTSNLSWDLNDYFKMDGETGVRSEKPGYGLLANDVVSMLKGCPALTELEIAIDQEKNEETLAALLDADVFGDTFWKAVVYHCPLLQSVYLHDCSSYGGSRVVRPIQTFTDIGLLALTDHKQLASIELCAVSVSGNGVFEYIQRVFKSNGFGGGNRSLDISLAGPNGHNTMLPHPFYHELIALLKRLAETGEEELGATSCSHNASLNIFNPHSASVDKEWSISYVRDELNPVIEKVTAAHPSLDLHIVLCRDNADSFRRIDNLELDWSAGSQQGEIFIEDEFLGDTDSDDGRSDEDEGPFDDEDDDGPADPREHFLRHHTIFVEDDFEIVPADEVNDA</sequence>
<dbReference type="Proteomes" id="UP001165083">
    <property type="component" value="Unassembled WGS sequence"/>
</dbReference>
<feature type="compositionally biased region" description="Acidic residues" evidence="1">
    <location>
        <begin position="471"/>
        <end position="497"/>
    </location>
</feature>
<name>A0A9W6WXA7_9STRA</name>
<reference evidence="2" key="1">
    <citation type="submission" date="2023-04" db="EMBL/GenBank/DDBJ databases">
        <title>Phytophthora lilii NBRC 32176.</title>
        <authorList>
            <person name="Ichikawa N."/>
            <person name="Sato H."/>
            <person name="Tonouchi N."/>
        </authorList>
    </citation>
    <scope>NUCLEOTIDE SEQUENCE</scope>
    <source>
        <strain evidence="2">NBRC 32176</strain>
    </source>
</reference>
<feature type="region of interest" description="Disordered" evidence="1">
    <location>
        <begin position="471"/>
        <end position="504"/>
    </location>
</feature>
<organism evidence="2 3">
    <name type="scientific">Phytophthora lilii</name>
    <dbReference type="NCBI Taxonomy" id="2077276"/>
    <lineage>
        <taxon>Eukaryota</taxon>
        <taxon>Sar</taxon>
        <taxon>Stramenopiles</taxon>
        <taxon>Oomycota</taxon>
        <taxon>Peronosporomycetes</taxon>
        <taxon>Peronosporales</taxon>
        <taxon>Peronosporaceae</taxon>
        <taxon>Phytophthora</taxon>
    </lineage>
</organism>
<dbReference type="Gene3D" id="3.80.10.10">
    <property type="entry name" value="Ribonuclease Inhibitor"/>
    <property type="match status" value="1"/>
</dbReference>
<accession>A0A9W6WXA7</accession>
<proteinExistence type="predicted"/>
<evidence type="ECO:0000256" key="1">
    <source>
        <dbReference type="SAM" id="MobiDB-lite"/>
    </source>
</evidence>